<comment type="caution">
    <text evidence="1">The sequence shown here is derived from an EMBL/GenBank/DDBJ whole genome shotgun (WGS) entry which is preliminary data.</text>
</comment>
<evidence type="ECO:0008006" key="3">
    <source>
        <dbReference type="Google" id="ProtNLM"/>
    </source>
</evidence>
<keyword evidence="2" id="KW-1185">Reference proteome</keyword>
<dbReference type="EMBL" id="JANZXA010000004">
    <property type="protein sequence ID" value="MCT2399368.1"/>
    <property type="molecule type" value="Genomic_DNA"/>
</dbReference>
<dbReference type="Gene3D" id="3.40.50.11550">
    <property type="match status" value="1"/>
</dbReference>
<evidence type="ECO:0000313" key="2">
    <source>
        <dbReference type="Proteomes" id="UP001165583"/>
    </source>
</evidence>
<dbReference type="Proteomes" id="UP001165583">
    <property type="component" value="Unassembled WGS sequence"/>
</dbReference>
<proteinExistence type="predicted"/>
<evidence type="ECO:0000313" key="1">
    <source>
        <dbReference type="EMBL" id="MCT2399368.1"/>
    </source>
</evidence>
<protein>
    <recommendedName>
        <fullName evidence="3">Haem-binding uptake Tiki superfamily ChaN domain-containing protein</fullName>
    </recommendedName>
</protein>
<dbReference type="RefSeq" id="WP_260045441.1">
    <property type="nucleotide sequence ID" value="NZ_JANZXA010000004.1"/>
</dbReference>
<accession>A0ABT2I3J1</accession>
<reference evidence="1" key="1">
    <citation type="submission" date="2022-09" db="EMBL/GenBank/DDBJ databases">
        <title>Novosphingobium sp. Nov., a polycyclic aromatic hydrocarbon-degrading bacterium isolated form mangrove sediments in HongKong.</title>
        <authorList>
            <person name="Hu Z."/>
        </authorList>
    </citation>
    <scope>NUCLEOTIDE SEQUENCE</scope>
    <source>
        <strain evidence="1">HK4-1</strain>
    </source>
</reference>
<organism evidence="1 2">
    <name type="scientific">Novosphingobium mangrovi</name>
    <name type="common">ex Huang et al. 2023</name>
    <dbReference type="NCBI Taxonomy" id="2976432"/>
    <lineage>
        <taxon>Bacteria</taxon>
        <taxon>Pseudomonadati</taxon>
        <taxon>Pseudomonadota</taxon>
        <taxon>Alphaproteobacteria</taxon>
        <taxon>Sphingomonadales</taxon>
        <taxon>Sphingomonadaceae</taxon>
        <taxon>Novosphingobium</taxon>
    </lineage>
</organism>
<sequence>MLQVMLLAGALLPACTPIDGADTVFADKSVEWIVIGESHGTKETPEVFADLLCLAAVQGRKPGVALEMPETMAADLDAYLASDGGPGARKALLAHDFWQGPVKDGRSSAAMIDLLETLRKQMQAGRIAAVVPIQPSGRALRSAEYERAMAKNVEKARTGKGADLTLVLVGNFHARLASGGARGPGYLPMAGFLPQGATRSFNATGNGGAEWNCVLLSGAKEGAEPKCGMHDWGPARTKRPRGIVFATSDRAGYTGWLNMGLMTTASPPAVPFREETEGR</sequence>
<name>A0ABT2I3J1_9SPHN</name>
<gene>
    <name evidence="1" type="ORF">NZK81_07395</name>
</gene>